<name>A0A176S5U2_9GAMM</name>
<comment type="caution">
    <text evidence="1">The sequence shown here is derived from an EMBL/GenBank/DDBJ whole genome shotgun (WGS) entry which is preliminary data.</text>
</comment>
<sequence>MDKENCSLSEAKKLMKRWDKGNHKTNSDSIRYHVKKHGEGNTLKYLRKAYNFNKKGAHKVTRIDGSTIYKRKSGEYLIERDGKIVSYSPSYK</sequence>
<organism evidence="1 2">
    <name type="scientific">Candidatus Thiomargarita nelsonii</name>
    <dbReference type="NCBI Taxonomy" id="1003181"/>
    <lineage>
        <taxon>Bacteria</taxon>
        <taxon>Pseudomonadati</taxon>
        <taxon>Pseudomonadota</taxon>
        <taxon>Gammaproteobacteria</taxon>
        <taxon>Thiotrichales</taxon>
        <taxon>Thiotrichaceae</taxon>
        <taxon>Thiomargarita</taxon>
    </lineage>
</organism>
<dbReference type="Proteomes" id="UP000076962">
    <property type="component" value="Unassembled WGS sequence"/>
</dbReference>
<keyword evidence="2" id="KW-1185">Reference proteome</keyword>
<dbReference type="EMBL" id="LUTY01000398">
    <property type="protein sequence ID" value="OAD23385.1"/>
    <property type="molecule type" value="Genomic_DNA"/>
</dbReference>
<evidence type="ECO:0000313" key="2">
    <source>
        <dbReference type="Proteomes" id="UP000076962"/>
    </source>
</evidence>
<reference evidence="1 2" key="1">
    <citation type="submission" date="2016-05" db="EMBL/GenBank/DDBJ databases">
        <title>Single-cell genome of chain-forming Candidatus Thiomargarita nelsonii and comparison to other large sulfur-oxidizing bacteria.</title>
        <authorList>
            <person name="Winkel M."/>
            <person name="Salman V."/>
            <person name="Woyke T."/>
            <person name="Schulz-Vogt H."/>
            <person name="Richter M."/>
            <person name="Flood B."/>
            <person name="Bailey J."/>
            <person name="Amann R."/>
            <person name="Mussmann M."/>
        </authorList>
    </citation>
    <scope>NUCLEOTIDE SEQUENCE [LARGE SCALE GENOMIC DNA]</scope>
    <source>
        <strain evidence="1 2">THI036</strain>
    </source>
</reference>
<accession>A0A176S5U2</accession>
<proteinExistence type="predicted"/>
<protein>
    <submittedName>
        <fullName evidence="1">Uncharacterized protein</fullName>
    </submittedName>
</protein>
<evidence type="ECO:0000313" key="1">
    <source>
        <dbReference type="EMBL" id="OAD23385.1"/>
    </source>
</evidence>
<gene>
    <name evidence="1" type="ORF">THIOM_000783</name>
</gene>
<dbReference type="AlphaFoldDB" id="A0A176S5U2"/>